<sequence length="108" mass="11583">MITGLITATTTEAVARLSIVPDPNAPDLASEGSPAVAGPTTTVTGPARFSLVRWVLAPRTTWQARRLAADFGEGMDARTAWVMARLARHPDEHSYAVSHLDDDSRAKD</sequence>
<dbReference type="EMBL" id="LC735415">
    <property type="protein sequence ID" value="BDT39645.1"/>
    <property type="molecule type" value="Genomic_DNA"/>
</dbReference>
<geneLocation type="plasmid" evidence="2 3">
    <name>pYSPA8-2</name>
</geneLocation>
<gene>
    <name evidence="2" type="ORF">SYYSPA8_37635</name>
</gene>
<proteinExistence type="predicted"/>
<accession>A0AA86IVR5</accession>
<dbReference type="RefSeq" id="WP_323452063.1">
    <property type="nucleotide sequence ID" value="NZ_LC735415.1"/>
</dbReference>
<protein>
    <submittedName>
        <fullName evidence="2">Uncharacterized protein</fullName>
    </submittedName>
</protein>
<reference evidence="2 3" key="1">
    <citation type="submission" date="2022-10" db="EMBL/GenBank/DDBJ databases">
        <title>Draft genome sequence of Streptomyces sp. YSPA8.</title>
        <authorList>
            <person name="Moriuchi R."/>
            <person name="Dohra H."/>
            <person name="Yamamura H."/>
            <person name="Kodani S."/>
        </authorList>
    </citation>
    <scope>NUCLEOTIDE SEQUENCE [LARGE SCALE GENOMIC DNA]</scope>
    <source>
        <strain evidence="2 3">YSPA8</strain>
        <plasmid evidence="2 3">pYSPA8-2</plasmid>
    </source>
</reference>
<evidence type="ECO:0000313" key="2">
    <source>
        <dbReference type="EMBL" id="BDT39645.1"/>
    </source>
</evidence>
<evidence type="ECO:0000256" key="1">
    <source>
        <dbReference type="SAM" id="MobiDB-lite"/>
    </source>
</evidence>
<keyword evidence="3" id="KW-1185">Reference proteome</keyword>
<dbReference type="AlphaFoldDB" id="A0AA86IVR5"/>
<dbReference type="Proteomes" id="UP001291653">
    <property type="component" value="Plasmid pYSPA8-2"/>
</dbReference>
<evidence type="ECO:0000313" key="3">
    <source>
        <dbReference type="Proteomes" id="UP001291653"/>
    </source>
</evidence>
<feature type="region of interest" description="Disordered" evidence="1">
    <location>
        <begin position="22"/>
        <end position="42"/>
    </location>
</feature>
<keyword evidence="2" id="KW-0614">Plasmid</keyword>
<organism evidence="2 3">
    <name type="scientific">Streptomyces yaizuensis</name>
    <dbReference type="NCBI Taxonomy" id="2989713"/>
    <lineage>
        <taxon>Bacteria</taxon>
        <taxon>Bacillati</taxon>
        <taxon>Actinomycetota</taxon>
        <taxon>Actinomycetes</taxon>
        <taxon>Kitasatosporales</taxon>
        <taxon>Streptomycetaceae</taxon>
        <taxon>Streptomyces</taxon>
    </lineage>
</organism>
<name>A0AA86IVR5_9ACTN</name>